<feature type="transmembrane region" description="Helical" evidence="1">
    <location>
        <begin position="12"/>
        <end position="30"/>
    </location>
</feature>
<dbReference type="EMBL" id="VMKP01000002">
    <property type="protein sequence ID" value="TVO65251.1"/>
    <property type="molecule type" value="Genomic_DNA"/>
</dbReference>
<reference evidence="2 3" key="1">
    <citation type="submission" date="2019-07" db="EMBL/GenBank/DDBJ databases">
        <title>Reclasification of Spiribacter aquaticus.</title>
        <authorList>
            <person name="Leon M.J."/>
            <person name="Sanchez-Porro C."/>
            <person name="Ventosa A."/>
        </authorList>
    </citation>
    <scope>NUCLEOTIDE SEQUENCE [LARGE SCALE GENOMIC DNA]</scope>
    <source>
        <strain evidence="2 3">SP30</strain>
    </source>
</reference>
<evidence type="ECO:0000313" key="3">
    <source>
        <dbReference type="Proteomes" id="UP000316688"/>
    </source>
</evidence>
<evidence type="ECO:0000256" key="1">
    <source>
        <dbReference type="SAM" id="Phobius"/>
    </source>
</evidence>
<dbReference type="RefSeq" id="WP_144347511.1">
    <property type="nucleotide sequence ID" value="NZ_VMKP01000002.1"/>
</dbReference>
<protein>
    <submittedName>
        <fullName evidence="2">Uncharacterized protein</fullName>
    </submittedName>
</protein>
<organism evidence="2 3">
    <name type="scientific">Spiribacter aquaticus</name>
    <dbReference type="NCBI Taxonomy" id="1935996"/>
    <lineage>
        <taxon>Bacteria</taxon>
        <taxon>Pseudomonadati</taxon>
        <taxon>Pseudomonadota</taxon>
        <taxon>Gammaproteobacteria</taxon>
        <taxon>Chromatiales</taxon>
        <taxon>Ectothiorhodospiraceae</taxon>
        <taxon>Spiribacter</taxon>
    </lineage>
</organism>
<evidence type="ECO:0000313" key="2">
    <source>
        <dbReference type="EMBL" id="TVO65251.1"/>
    </source>
</evidence>
<keyword evidence="3" id="KW-1185">Reference proteome</keyword>
<keyword evidence="1" id="KW-0472">Membrane</keyword>
<dbReference type="AlphaFoldDB" id="A0A557RJA8"/>
<proteinExistence type="predicted"/>
<keyword evidence="1" id="KW-0812">Transmembrane</keyword>
<accession>A0A557RJA8</accession>
<keyword evidence="1" id="KW-1133">Transmembrane helix</keyword>
<sequence>MSRQSGSAITESLVGLVALIPAFVAMDYLGRLADMDRATHAAARYTAWQSLAGDTAAAESDLAIEDRVFGNDHAPLLAIEPLRRQGPSRNPLWRDAGGALRIDDDAHHSRPTGQTPSRLPVAGRAVRSLAYGASTPSIASFVGLSGNMLGLERTGLRGDRVTLQVRPVLESGDDRPPVALTAMGGLSPRVWQAATDDEFEQRLQQIVASEPVDALSRPAQILGRFFVFKEGRDASATDFIPPPARLPTRR</sequence>
<name>A0A557RJA8_9GAMM</name>
<dbReference type="Proteomes" id="UP000316688">
    <property type="component" value="Unassembled WGS sequence"/>
</dbReference>
<comment type="caution">
    <text evidence="2">The sequence shown here is derived from an EMBL/GenBank/DDBJ whole genome shotgun (WGS) entry which is preliminary data.</text>
</comment>
<gene>
    <name evidence="2" type="ORF">FPL11_03965</name>
</gene>